<accession>A0A0M2NJ91</accession>
<dbReference type="Proteomes" id="UP000034076">
    <property type="component" value="Unassembled WGS sequence"/>
</dbReference>
<dbReference type="STRING" id="270498.CHK_1413"/>
<protein>
    <submittedName>
        <fullName evidence="1">Uncharacterized protein</fullName>
    </submittedName>
</protein>
<dbReference type="EMBL" id="LAYJ01000088">
    <property type="protein sequence ID" value="KKI51026.1"/>
    <property type="molecule type" value="Genomic_DNA"/>
</dbReference>
<reference evidence="1 2" key="1">
    <citation type="submission" date="2015-04" db="EMBL/GenBank/DDBJ databases">
        <title>Draft genome sequence of bacteremic isolate Catabacter hongkongensis type strain HKU16T.</title>
        <authorList>
            <person name="Lau S.K."/>
            <person name="Teng J.L."/>
            <person name="Huang Y."/>
            <person name="Curreem S.O."/>
            <person name="Tsui S.K."/>
            <person name="Woo P.C."/>
        </authorList>
    </citation>
    <scope>NUCLEOTIDE SEQUENCE [LARGE SCALE GENOMIC DNA]</scope>
    <source>
        <strain evidence="1 2">HKU16</strain>
    </source>
</reference>
<comment type="caution">
    <text evidence="1">The sequence shown here is derived from an EMBL/GenBank/DDBJ whole genome shotgun (WGS) entry which is preliminary data.</text>
</comment>
<name>A0A0M2NJ91_9FIRM</name>
<proteinExistence type="predicted"/>
<evidence type="ECO:0000313" key="1">
    <source>
        <dbReference type="EMBL" id="KKI51026.1"/>
    </source>
</evidence>
<gene>
    <name evidence="1" type="ORF">CHK_1413</name>
</gene>
<organism evidence="1 2">
    <name type="scientific">Christensenella hongkongensis</name>
    <dbReference type="NCBI Taxonomy" id="270498"/>
    <lineage>
        <taxon>Bacteria</taxon>
        <taxon>Bacillati</taxon>
        <taxon>Bacillota</taxon>
        <taxon>Clostridia</taxon>
        <taxon>Christensenellales</taxon>
        <taxon>Christensenellaceae</taxon>
        <taxon>Christensenella</taxon>
    </lineage>
</organism>
<evidence type="ECO:0000313" key="2">
    <source>
        <dbReference type="Proteomes" id="UP000034076"/>
    </source>
</evidence>
<dbReference type="AlphaFoldDB" id="A0A0M2NJ91"/>
<sequence length="46" mass="5142">MISVSQDCFTKCINVENVDNIVENPVTKQGGIALLCMTLWKTWIKG</sequence>
<keyword evidence="2" id="KW-1185">Reference proteome</keyword>